<protein>
    <submittedName>
        <fullName evidence="1">Uncharacterized protein</fullName>
    </submittedName>
</protein>
<dbReference type="AlphaFoldDB" id="A0A1A8DD96"/>
<feature type="non-terminal residue" evidence="1">
    <location>
        <position position="1"/>
    </location>
</feature>
<sequence>SRPVIALIASCFSIDSKLDSFTSFKIFSPATFAYHIGRFIYSKQESWVISKNIYLILSNTFFPEIIFLTTDKTQCLSFFFT</sequence>
<reference evidence="1" key="2">
    <citation type="submission" date="2016-06" db="EMBL/GenBank/DDBJ databases">
        <title>The genome of a short-lived fish provides insights into sex chromosome evolution and the genetic control of aging.</title>
        <authorList>
            <person name="Reichwald K."/>
            <person name="Felder M."/>
            <person name="Petzold A."/>
            <person name="Koch P."/>
            <person name="Groth M."/>
            <person name="Platzer M."/>
        </authorList>
    </citation>
    <scope>NUCLEOTIDE SEQUENCE</scope>
    <source>
        <tissue evidence="1">Brain</tissue>
    </source>
</reference>
<reference evidence="1" key="1">
    <citation type="submission" date="2016-05" db="EMBL/GenBank/DDBJ databases">
        <authorList>
            <person name="Lavstsen T."/>
            <person name="Jespersen J.S."/>
        </authorList>
    </citation>
    <scope>NUCLEOTIDE SEQUENCE</scope>
    <source>
        <tissue evidence="1">Brain</tissue>
    </source>
</reference>
<dbReference type="EMBL" id="HAEA01002404">
    <property type="protein sequence ID" value="SBQ30884.1"/>
    <property type="molecule type" value="Transcribed_RNA"/>
</dbReference>
<accession>A0A1A8DD96</accession>
<feature type="non-terminal residue" evidence="1">
    <location>
        <position position="81"/>
    </location>
</feature>
<organism evidence="1">
    <name type="scientific">Nothobranchius kadleci</name>
    <name type="common">African annual killifish</name>
    <dbReference type="NCBI Taxonomy" id="1051664"/>
    <lineage>
        <taxon>Eukaryota</taxon>
        <taxon>Metazoa</taxon>
        <taxon>Chordata</taxon>
        <taxon>Craniata</taxon>
        <taxon>Vertebrata</taxon>
        <taxon>Euteleostomi</taxon>
        <taxon>Actinopterygii</taxon>
        <taxon>Neopterygii</taxon>
        <taxon>Teleostei</taxon>
        <taxon>Neoteleostei</taxon>
        <taxon>Acanthomorphata</taxon>
        <taxon>Ovalentaria</taxon>
        <taxon>Atherinomorphae</taxon>
        <taxon>Cyprinodontiformes</taxon>
        <taxon>Nothobranchiidae</taxon>
        <taxon>Nothobranchius</taxon>
    </lineage>
</organism>
<proteinExistence type="predicted"/>
<evidence type="ECO:0000313" key="1">
    <source>
        <dbReference type="EMBL" id="SBQ30884.1"/>
    </source>
</evidence>
<gene>
    <name evidence="1" type="primary">CABZ01114120.1</name>
</gene>
<name>A0A1A8DD96_NOTKA</name>